<evidence type="ECO:0000313" key="2">
    <source>
        <dbReference type="EMBL" id="CUU53773.1"/>
    </source>
</evidence>
<sequence length="66" mass="6659">MACALITGITRQDGSYLVEMMVDADLAAERAEAPGVPGLPGGPGGPGGPDVRRAPERLVRDGTATP</sequence>
<organism evidence="2 3">
    <name type="scientific">Parafrankia irregularis</name>
    <dbReference type="NCBI Taxonomy" id="795642"/>
    <lineage>
        <taxon>Bacteria</taxon>
        <taxon>Bacillati</taxon>
        <taxon>Actinomycetota</taxon>
        <taxon>Actinomycetes</taxon>
        <taxon>Frankiales</taxon>
        <taxon>Frankiaceae</taxon>
        <taxon>Parafrankia</taxon>
    </lineage>
</organism>
<reference evidence="3" key="1">
    <citation type="submission" date="2015-11" db="EMBL/GenBank/DDBJ databases">
        <authorList>
            <person name="Varghese N."/>
        </authorList>
    </citation>
    <scope>NUCLEOTIDE SEQUENCE [LARGE SCALE GENOMIC DNA]</scope>
    <source>
        <strain evidence="3">DSM 45899</strain>
    </source>
</reference>
<protein>
    <submittedName>
        <fullName evidence="2">Uncharacterized protein</fullName>
    </submittedName>
</protein>
<dbReference type="Proteomes" id="UP000198802">
    <property type="component" value="Unassembled WGS sequence"/>
</dbReference>
<feature type="compositionally biased region" description="Gly residues" evidence="1">
    <location>
        <begin position="38"/>
        <end position="48"/>
    </location>
</feature>
<accession>A0A0S4QE79</accession>
<evidence type="ECO:0000313" key="3">
    <source>
        <dbReference type="Proteomes" id="UP000198802"/>
    </source>
</evidence>
<dbReference type="AlphaFoldDB" id="A0A0S4QE79"/>
<evidence type="ECO:0000256" key="1">
    <source>
        <dbReference type="SAM" id="MobiDB-lite"/>
    </source>
</evidence>
<feature type="compositionally biased region" description="Basic and acidic residues" evidence="1">
    <location>
        <begin position="50"/>
        <end position="60"/>
    </location>
</feature>
<feature type="region of interest" description="Disordered" evidence="1">
    <location>
        <begin position="32"/>
        <end position="66"/>
    </location>
</feature>
<gene>
    <name evidence="2" type="ORF">Ga0074812_101271</name>
</gene>
<keyword evidence="3" id="KW-1185">Reference proteome</keyword>
<proteinExistence type="predicted"/>
<dbReference type="RefSeq" id="WP_091270674.1">
    <property type="nucleotide sequence ID" value="NZ_FAOZ01000001.1"/>
</dbReference>
<name>A0A0S4QE79_9ACTN</name>
<dbReference type="EMBL" id="FAOZ01000001">
    <property type="protein sequence ID" value="CUU53773.1"/>
    <property type="molecule type" value="Genomic_DNA"/>
</dbReference>